<reference evidence="6 7" key="1">
    <citation type="submission" date="2017-10" db="EMBL/GenBank/DDBJ databases">
        <title>Bacillus sp. nov., a halophilic bacterium isolated from a Yangshapao Lake.</title>
        <authorList>
            <person name="Wang H."/>
        </authorList>
    </citation>
    <scope>NUCLEOTIDE SEQUENCE [LARGE SCALE GENOMIC DNA]</scope>
    <source>
        <strain evidence="6 7">YSP-3</strain>
    </source>
</reference>
<dbReference type="PROSITE" id="PS51935">
    <property type="entry name" value="NLPC_P60"/>
    <property type="match status" value="1"/>
</dbReference>
<dbReference type="InterPro" id="IPR038765">
    <property type="entry name" value="Papain-like_cys_pep_sf"/>
</dbReference>
<keyword evidence="4" id="KW-0788">Thiol protease</keyword>
<evidence type="ECO:0000259" key="5">
    <source>
        <dbReference type="PROSITE" id="PS51935"/>
    </source>
</evidence>
<dbReference type="Pfam" id="PF00877">
    <property type="entry name" value="NLPC_P60"/>
    <property type="match status" value="1"/>
</dbReference>
<dbReference type="PANTHER" id="PTHR47053:SF1">
    <property type="entry name" value="MUREIN DD-ENDOPEPTIDASE MEPH-RELATED"/>
    <property type="match status" value="1"/>
</dbReference>
<evidence type="ECO:0000256" key="2">
    <source>
        <dbReference type="ARBA" id="ARBA00022670"/>
    </source>
</evidence>
<proteinExistence type="inferred from homology"/>
<dbReference type="GO" id="GO:0006508">
    <property type="term" value="P:proteolysis"/>
    <property type="evidence" value="ECO:0007669"/>
    <property type="project" value="UniProtKB-KW"/>
</dbReference>
<dbReference type="Gene3D" id="3.90.1720.10">
    <property type="entry name" value="endopeptidase domain like (from Nostoc punctiforme)"/>
    <property type="match status" value="1"/>
</dbReference>
<dbReference type="OrthoDB" id="9813368at2"/>
<name>A0A2W0HPE4_9BACI</name>
<evidence type="ECO:0000256" key="1">
    <source>
        <dbReference type="ARBA" id="ARBA00007074"/>
    </source>
</evidence>
<dbReference type="Proteomes" id="UP000248066">
    <property type="component" value="Unassembled WGS sequence"/>
</dbReference>
<accession>A0A2W0HPE4</accession>
<organism evidence="6 7">
    <name type="scientific">Alteribacter lacisalsi</name>
    <dbReference type="NCBI Taxonomy" id="2045244"/>
    <lineage>
        <taxon>Bacteria</taxon>
        <taxon>Bacillati</taxon>
        <taxon>Bacillota</taxon>
        <taxon>Bacilli</taxon>
        <taxon>Bacillales</taxon>
        <taxon>Bacillaceae</taxon>
        <taxon>Alteribacter</taxon>
    </lineage>
</organism>
<comment type="similarity">
    <text evidence="1">Belongs to the peptidase C40 family.</text>
</comment>
<dbReference type="GO" id="GO:0008234">
    <property type="term" value="F:cysteine-type peptidase activity"/>
    <property type="evidence" value="ECO:0007669"/>
    <property type="project" value="UniProtKB-KW"/>
</dbReference>
<dbReference type="InterPro" id="IPR000064">
    <property type="entry name" value="NLP_P60_dom"/>
</dbReference>
<dbReference type="PANTHER" id="PTHR47053">
    <property type="entry name" value="MUREIN DD-ENDOPEPTIDASE MEPH-RELATED"/>
    <property type="match status" value="1"/>
</dbReference>
<dbReference type="EMBL" id="PDOF01000001">
    <property type="protein sequence ID" value="PYZ98962.1"/>
    <property type="molecule type" value="Genomic_DNA"/>
</dbReference>
<evidence type="ECO:0000313" key="7">
    <source>
        <dbReference type="Proteomes" id="UP000248066"/>
    </source>
</evidence>
<keyword evidence="3" id="KW-0378">Hydrolase</keyword>
<evidence type="ECO:0000256" key="3">
    <source>
        <dbReference type="ARBA" id="ARBA00022801"/>
    </source>
</evidence>
<evidence type="ECO:0000256" key="4">
    <source>
        <dbReference type="ARBA" id="ARBA00022807"/>
    </source>
</evidence>
<dbReference type="InterPro" id="IPR051202">
    <property type="entry name" value="Peptidase_C40"/>
</dbReference>
<dbReference type="RefSeq" id="WP_110519293.1">
    <property type="nucleotide sequence ID" value="NZ_PDOF01000001.1"/>
</dbReference>
<protein>
    <recommendedName>
        <fullName evidence="5">NlpC/P60 domain-containing protein</fullName>
    </recommendedName>
</protein>
<feature type="domain" description="NlpC/P60" evidence="5">
    <location>
        <begin position="1"/>
        <end position="128"/>
    </location>
</feature>
<sequence>MIHSNIIVSGHRQLGKPYVFNARPFQSQNFDCSSFIQFIFHENGINLPRSSRSQYLACSEIGSYKPGDLLFFTTSRRNNNRGISKIGHVALYIGNGKILHTCRPGNEVTVSKLKGRWKKRFLAARRPPHL</sequence>
<gene>
    <name evidence="6" type="ORF">CR205_10450</name>
</gene>
<keyword evidence="2" id="KW-0645">Protease</keyword>
<dbReference type="SUPFAM" id="SSF54001">
    <property type="entry name" value="Cysteine proteinases"/>
    <property type="match status" value="1"/>
</dbReference>
<comment type="caution">
    <text evidence="6">The sequence shown here is derived from an EMBL/GenBank/DDBJ whole genome shotgun (WGS) entry which is preliminary data.</text>
</comment>
<evidence type="ECO:0000313" key="6">
    <source>
        <dbReference type="EMBL" id="PYZ98962.1"/>
    </source>
</evidence>
<keyword evidence="7" id="KW-1185">Reference proteome</keyword>
<dbReference type="AlphaFoldDB" id="A0A2W0HPE4"/>